<dbReference type="EC" id="2.5.1.19" evidence="3"/>
<evidence type="ECO:0000256" key="2">
    <source>
        <dbReference type="ARBA" id="ARBA00009948"/>
    </source>
</evidence>
<dbReference type="PANTHER" id="PTHR21090">
    <property type="entry name" value="AROM/DEHYDROQUINATE SYNTHASE"/>
    <property type="match status" value="1"/>
</dbReference>
<dbReference type="Proteomes" id="UP001501410">
    <property type="component" value="Unassembled WGS sequence"/>
</dbReference>
<dbReference type="InterPro" id="IPR001986">
    <property type="entry name" value="Enolpyruvate_Tfrase_dom"/>
</dbReference>
<feature type="domain" description="Enolpyruvate transferase" evidence="9">
    <location>
        <begin position="7"/>
        <end position="410"/>
    </location>
</feature>
<comment type="catalytic activity">
    <reaction evidence="8">
        <text>3-phosphoshikimate + phosphoenolpyruvate = 5-O-(1-carboxyvinyl)-3-phosphoshikimate + phosphate</text>
        <dbReference type="Rhea" id="RHEA:21256"/>
        <dbReference type="ChEBI" id="CHEBI:43474"/>
        <dbReference type="ChEBI" id="CHEBI:57701"/>
        <dbReference type="ChEBI" id="CHEBI:58702"/>
        <dbReference type="ChEBI" id="CHEBI:145989"/>
        <dbReference type="EC" id="2.5.1.19"/>
    </reaction>
    <physiologicalReaction direction="left-to-right" evidence="8">
        <dbReference type="Rhea" id="RHEA:21257"/>
    </physiologicalReaction>
</comment>
<keyword evidence="11" id="KW-1185">Reference proteome</keyword>
<evidence type="ECO:0000256" key="3">
    <source>
        <dbReference type="ARBA" id="ARBA00012450"/>
    </source>
</evidence>
<keyword evidence="4" id="KW-0028">Amino-acid biosynthesis</keyword>
<comment type="pathway">
    <text evidence="1">Metabolic intermediate biosynthesis; chorismate biosynthesis; chorismate from D-erythrose 4-phosphate and phosphoenolpyruvate: step 6/7.</text>
</comment>
<keyword evidence="5" id="KW-0808">Transferase</keyword>
<evidence type="ECO:0000259" key="9">
    <source>
        <dbReference type="Pfam" id="PF00275"/>
    </source>
</evidence>
<proteinExistence type="inferred from homology"/>
<protein>
    <recommendedName>
        <fullName evidence="3">3-phosphoshikimate 1-carboxyvinyltransferase</fullName>
        <ecNumber evidence="3">2.5.1.19</ecNumber>
    </recommendedName>
    <alternativeName>
        <fullName evidence="7">5-enolpyruvylshikimate-3-phosphate synthase</fullName>
    </alternativeName>
</protein>
<evidence type="ECO:0000313" key="10">
    <source>
        <dbReference type="EMBL" id="GAA4450332.1"/>
    </source>
</evidence>
<evidence type="ECO:0000256" key="4">
    <source>
        <dbReference type="ARBA" id="ARBA00022605"/>
    </source>
</evidence>
<name>A0ABP8MJS8_9BACT</name>
<dbReference type="RefSeq" id="WP_344822563.1">
    <property type="nucleotide sequence ID" value="NZ_BAABEZ010000004.1"/>
</dbReference>
<comment type="caution">
    <text evidence="10">The sequence shown here is derived from an EMBL/GenBank/DDBJ whole genome shotgun (WGS) entry which is preliminary data.</text>
</comment>
<reference evidence="11" key="1">
    <citation type="journal article" date="2019" name="Int. J. Syst. Evol. Microbiol.">
        <title>The Global Catalogue of Microorganisms (GCM) 10K type strain sequencing project: providing services to taxonomists for standard genome sequencing and annotation.</title>
        <authorList>
            <consortium name="The Broad Institute Genomics Platform"/>
            <consortium name="The Broad Institute Genome Sequencing Center for Infectious Disease"/>
            <person name="Wu L."/>
            <person name="Ma J."/>
        </authorList>
    </citation>
    <scope>NUCLEOTIDE SEQUENCE [LARGE SCALE GENOMIC DNA]</scope>
    <source>
        <strain evidence="11">JCM 31921</strain>
    </source>
</reference>
<comment type="similarity">
    <text evidence="2">Belongs to the EPSP synthase family.</text>
</comment>
<dbReference type="Pfam" id="PF00275">
    <property type="entry name" value="EPSP_synthase"/>
    <property type="match status" value="1"/>
</dbReference>
<sequence>MVINFTSVSGTLRIPSSKSHTQRVLAAAMLHRGTTDIIRPGNSEDELAVCGIVRDHCDLFEEIANGWRVHASGNHSFTKDFFCGESGLAARLLTPVAALSQNQISVTGTGSLLTRPMHFFNEVLPQLGVHVEGNDCLPVRIKGPLCPADITVDGSISSQFISGLMFAFAFAAGNAVAITIKNPVSIPYLNLSRQVLQLFGKYIGHPETGSYLFDPRKNEIKPQLRVEIEADWSSAAFWICAAAINGSMQLEGLSADSLQADIAILKALQQSGTPFHFEQGNLIVRSGERRPFTIDLTDAPDLFPVLSVFAAGCNGVSYLSGVHRLKHKESDRALEIQKLLSDMHIDCAAEKDTLRIAGGKTTASFQFVPPADHRMVMATALAAMYHSGDFRLHHNADAVAKSYPLFWEHLRRHGN</sequence>
<dbReference type="Gene3D" id="3.65.10.10">
    <property type="entry name" value="Enolpyruvate transferase domain"/>
    <property type="match status" value="2"/>
</dbReference>
<evidence type="ECO:0000256" key="8">
    <source>
        <dbReference type="ARBA" id="ARBA00044633"/>
    </source>
</evidence>
<evidence type="ECO:0000256" key="7">
    <source>
        <dbReference type="ARBA" id="ARBA00030046"/>
    </source>
</evidence>
<dbReference type="PANTHER" id="PTHR21090:SF5">
    <property type="entry name" value="PENTAFUNCTIONAL AROM POLYPEPTIDE"/>
    <property type="match status" value="1"/>
</dbReference>
<dbReference type="SUPFAM" id="SSF55205">
    <property type="entry name" value="EPT/RTPC-like"/>
    <property type="match status" value="1"/>
</dbReference>
<dbReference type="InterPro" id="IPR036968">
    <property type="entry name" value="Enolpyruvate_Tfrase_sf"/>
</dbReference>
<keyword evidence="6" id="KW-0057">Aromatic amino acid biosynthesis</keyword>
<evidence type="ECO:0000256" key="6">
    <source>
        <dbReference type="ARBA" id="ARBA00023141"/>
    </source>
</evidence>
<evidence type="ECO:0000313" key="11">
    <source>
        <dbReference type="Proteomes" id="UP001501410"/>
    </source>
</evidence>
<accession>A0ABP8MJS8</accession>
<dbReference type="PIRSF" id="PIRSF000505">
    <property type="entry name" value="EPSPS"/>
    <property type="match status" value="1"/>
</dbReference>
<gene>
    <name evidence="10" type="primary">aroA</name>
    <name evidence="10" type="ORF">GCM10023092_05990</name>
</gene>
<evidence type="ECO:0000256" key="1">
    <source>
        <dbReference type="ARBA" id="ARBA00004811"/>
    </source>
</evidence>
<dbReference type="InterPro" id="IPR013792">
    <property type="entry name" value="RNA3'P_cycl/enolpyr_Trfase_a/b"/>
</dbReference>
<organism evidence="10 11">
    <name type="scientific">Rurimicrobium arvi</name>
    <dbReference type="NCBI Taxonomy" id="2049916"/>
    <lineage>
        <taxon>Bacteria</taxon>
        <taxon>Pseudomonadati</taxon>
        <taxon>Bacteroidota</taxon>
        <taxon>Chitinophagia</taxon>
        <taxon>Chitinophagales</taxon>
        <taxon>Chitinophagaceae</taxon>
        <taxon>Rurimicrobium</taxon>
    </lineage>
</organism>
<dbReference type="InterPro" id="IPR006264">
    <property type="entry name" value="EPSP_synthase"/>
</dbReference>
<evidence type="ECO:0000256" key="5">
    <source>
        <dbReference type="ARBA" id="ARBA00022679"/>
    </source>
</evidence>
<dbReference type="EMBL" id="BAABEZ010000004">
    <property type="protein sequence ID" value="GAA4450332.1"/>
    <property type="molecule type" value="Genomic_DNA"/>
</dbReference>